<comment type="caution">
    <text evidence="3">The sequence shown here is derived from an EMBL/GenBank/DDBJ whole genome shotgun (WGS) entry which is preliminary data.</text>
</comment>
<name>A0A9P5VRB0_9FUNG</name>
<dbReference type="AlphaFoldDB" id="A0A9P5VRB0"/>
<evidence type="ECO:0000259" key="2">
    <source>
        <dbReference type="Pfam" id="PF09791"/>
    </source>
</evidence>
<dbReference type="InterPro" id="IPR019180">
    <property type="entry name" value="Oxidoreductase-like_N"/>
</dbReference>
<accession>A0A9P5VRB0</accession>
<dbReference type="Pfam" id="PF09791">
    <property type="entry name" value="Oxidored-like"/>
    <property type="match status" value="1"/>
</dbReference>
<reference evidence="3" key="1">
    <citation type="journal article" date="2020" name="Fungal Divers.">
        <title>Resolving the Mortierellaceae phylogeny through synthesis of multi-gene phylogenetics and phylogenomics.</title>
        <authorList>
            <person name="Vandepol N."/>
            <person name="Liber J."/>
            <person name="Desiro A."/>
            <person name="Na H."/>
            <person name="Kennedy M."/>
            <person name="Barry K."/>
            <person name="Grigoriev I.V."/>
            <person name="Miller A.N."/>
            <person name="O'Donnell K."/>
            <person name="Stajich J.E."/>
            <person name="Bonito G."/>
        </authorList>
    </citation>
    <scope>NUCLEOTIDE SEQUENCE</scope>
    <source>
        <strain evidence="3">NVP1</strain>
    </source>
</reference>
<proteinExistence type="predicted"/>
<keyword evidence="4" id="KW-1185">Reference proteome</keyword>
<evidence type="ECO:0000256" key="1">
    <source>
        <dbReference type="SAM" id="MobiDB-lite"/>
    </source>
</evidence>
<dbReference type="Proteomes" id="UP000696485">
    <property type="component" value="Unassembled WGS sequence"/>
</dbReference>
<organism evidence="3 4">
    <name type="scientific">Podila minutissima</name>
    <dbReference type="NCBI Taxonomy" id="64525"/>
    <lineage>
        <taxon>Eukaryota</taxon>
        <taxon>Fungi</taxon>
        <taxon>Fungi incertae sedis</taxon>
        <taxon>Mucoromycota</taxon>
        <taxon>Mortierellomycotina</taxon>
        <taxon>Mortierellomycetes</taxon>
        <taxon>Mortierellales</taxon>
        <taxon>Mortierellaceae</taxon>
        <taxon>Podila</taxon>
    </lineage>
</organism>
<evidence type="ECO:0000313" key="4">
    <source>
        <dbReference type="Proteomes" id="UP000696485"/>
    </source>
</evidence>
<sequence length="199" mass="21834">MIPSPRALRFITTLPRNHLYVACARKLTAARSLSSSATLRKNPITEEQDERYQIRLAAAKARVPNYAGWWTSILNEHRPPQTMPDPSLMLEADHVFQDAPAKIVTQGKGANMLSGAPPANTLPTTHGCAHCIYDIYEDDRHEYKEALAKVLKNIQAAGLPPPPPDVVPASGAQGGDTKDDDDMDPGMKAFLELERKLKG</sequence>
<evidence type="ECO:0000313" key="3">
    <source>
        <dbReference type="EMBL" id="KAF9337625.1"/>
    </source>
</evidence>
<feature type="domain" description="Oxidoreductase-like" evidence="2">
    <location>
        <begin position="127"/>
        <end position="150"/>
    </location>
</feature>
<protein>
    <recommendedName>
        <fullName evidence="2">Oxidoreductase-like domain-containing protein</fullName>
    </recommendedName>
</protein>
<dbReference type="EMBL" id="JAAAUY010000021">
    <property type="protein sequence ID" value="KAF9337625.1"/>
    <property type="molecule type" value="Genomic_DNA"/>
</dbReference>
<feature type="region of interest" description="Disordered" evidence="1">
    <location>
        <begin position="156"/>
        <end position="187"/>
    </location>
</feature>
<gene>
    <name evidence="3" type="ORF">BG006_003798</name>
</gene>